<dbReference type="InterPro" id="IPR000070">
    <property type="entry name" value="Pectinesterase_cat"/>
</dbReference>
<protein>
    <recommendedName>
        <fullName evidence="5">Pectinesterase</fullName>
        <ecNumber evidence="5">3.1.1.11</ecNumber>
    </recommendedName>
</protein>
<evidence type="ECO:0000256" key="6">
    <source>
        <dbReference type="SAM" id="MobiDB-lite"/>
    </source>
</evidence>
<evidence type="ECO:0000313" key="9">
    <source>
        <dbReference type="Proteomes" id="UP001228044"/>
    </source>
</evidence>
<feature type="active site" evidence="4">
    <location>
        <position position="236"/>
    </location>
</feature>
<evidence type="ECO:0000256" key="2">
    <source>
        <dbReference type="ARBA" id="ARBA00022801"/>
    </source>
</evidence>
<dbReference type="RefSeq" id="WP_290359581.1">
    <property type="nucleotide sequence ID" value="NZ_JAUHHC010000003.1"/>
</dbReference>
<evidence type="ECO:0000256" key="3">
    <source>
        <dbReference type="ARBA" id="ARBA00023085"/>
    </source>
</evidence>
<comment type="caution">
    <text evidence="8">The sequence shown here is derived from an EMBL/GenBank/DDBJ whole genome shotgun (WGS) entry which is preliminary data.</text>
</comment>
<feature type="region of interest" description="Disordered" evidence="6">
    <location>
        <begin position="309"/>
        <end position="328"/>
    </location>
</feature>
<dbReference type="InterPro" id="IPR033131">
    <property type="entry name" value="Pectinesterase_Asp_AS"/>
</dbReference>
<comment type="pathway">
    <text evidence="5">Glycan metabolism; pectin degradation; 2-dehydro-3-deoxy-D-gluconate from pectin: step 1/5.</text>
</comment>
<reference evidence="8 9" key="1">
    <citation type="submission" date="2023-06" db="EMBL/GenBank/DDBJ databases">
        <title>Pelomonas sp. PFR6 16S ribosomal RNA gene Genome sequencing and assembly.</title>
        <authorList>
            <person name="Woo H."/>
        </authorList>
    </citation>
    <scope>NUCLEOTIDE SEQUENCE [LARGE SCALE GENOMIC DNA]</scope>
    <source>
        <strain evidence="8 9">PFR6</strain>
    </source>
</reference>
<evidence type="ECO:0000259" key="7">
    <source>
        <dbReference type="Pfam" id="PF01095"/>
    </source>
</evidence>
<dbReference type="Pfam" id="PF01095">
    <property type="entry name" value="Pectinesterase"/>
    <property type="match status" value="1"/>
</dbReference>
<evidence type="ECO:0000256" key="4">
    <source>
        <dbReference type="PROSITE-ProRule" id="PRU10040"/>
    </source>
</evidence>
<feature type="signal peptide" evidence="5">
    <location>
        <begin position="1"/>
        <end position="20"/>
    </location>
</feature>
<dbReference type="InterPro" id="IPR018040">
    <property type="entry name" value="Pectinesterase_Tyr_AS"/>
</dbReference>
<sequence length="373" mass="38762">MRLAAAALALAWAVTLPSQAQQRPQLSDAEAARQTVADYLGDWTPAPLDTSAWRADFVVAADGSGTHRSLQAALAAVPASGRRHYIRIEPGIYREQICLRDKAPVSLWGAGRDAAAVLIVEGHYNAEPQGANPCVAGSAPAGSVGTAGSASVALFGNDIVLANLSIANDALERVRTGLGYPPGAGETGGAQAVALLTEGDRIQLENVRLLGHQDTFYARGTGRVFVRASLIAGDVDFIFGNATLVIAESTILSRAGRRQPGQDGHVLAPSTAPTQRLGFLITGSRLIAEPGVPAGAISLGRAWDQGVPKGQWDAGRSPNGQALIRDSRLGPHLGPWAASTSRRPFSAAGNRLTEYRNGPLDPAEPGAAAEKTD</sequence>
<name>A0ABT8DSH9_9BURK</name>
<keyword evidence="2 5" id="KW-0378">Hydrolase</keyword>
<feature type="chain" id="PRO_5044997651" description="Pectinesterase" evidence="5">
    <location>
        <begin position="21"/>
        <end position="373"/>
    </location>
</feature>
<keyword evidence="5" id="KW-0732">Signal</keyword>
<dbReference type="PANTHER" id="PTHR31321">
    <property type="entry name" value="ACYL-COA THIOESTER HYDROLASE YBHC-RELATED"/>
    <property type="match status" value="1"/>
</dbReference>
<dbReference type="EMBL" id="JAUHHC010000003">
    <property type="protein sequence ID" value="MDN3921281.1"/>
    <property type="molecule type" value="Genomic_DNA"/>
</dbReference>
<dbReference type="Gene3D" id="2.160.20.10">
    <property type="entry name" value="Single-stranded right-handed beta-helix, Pectin lyase-like"/>
    <property type="match status" value="1"/>
</dbReference>
<organism evidence="8 9">
    <name type="scientific">Roseateles violae</name>
    <dbReference type="NCBI Taxonomy" id="3058042"/>
    <lineage>
        <taxon>Bacteria</taxon>
        <taxon>Pseudomonadati</taxon>
        <taxon>Pseudomonadota</taxon>
        <taxon>Betaproteobacteria</taxon>
        <taxon>Burkholderiales</taxon>
        <taxon>Sphaerotilaceae</taxon>
        <taxon>Roseateles</taxon>
    </lineage>
</organism>
<feature type="domain" description="Pectinesterase catalytic" evidence="7">
    <location>
        <begin position="56"/>
        <end position="303"/>
    </location>
</feature>
<evidence type="ECO:0000256" key="1">
    <source>
        <dbReference type="ARBA" id="ARBA00008891"/>
    </source>
</evidence>
<dbReference type="PROSITE" id="PS00503">
    <property type="entry name" value="PECTINESTERASE_2"/>
    <property type="match status" value="1"/>
</dbReference>
<evidence type="ECO:0000256" key="5">
    <source>
        <dbReference type="RuleBase" id="RU000589"/>
    </source>
</evidence>
<keyword evidence="9" id="KW-1185">Reference proteome</keyword>
<evidence type="ECO:0000313" key="8">
    <source>
        <dbReference type="EMBL" id="MDN3921281.1"/>
    </source>
</evidence>
<dbReference type="Proteomes" id="UP001228044">
    <property type="component" value="Unassembled WGS sequence"/>
</dbReference>
<keyword evidence="3 5" id="KW-0063">Aspartyl esterase</keyword>
<gene>
    <name evidence="8" type="ORF">QWJ38_13390</name>
</gene>
<dbReference type="InterPro" id="IPR012334">
    <property type="entry name" value="Pectin_lyas_fold"/>
</dbReference>
<dbReference type="PROSITE" id="PS00800">
    <property type="entry name" value="PECTINESTERASE_1"/>
    <property type="match status" value="1"/>
</dbReference>
<comment type="catalytic activity">
    <reaction evidence="5">
        <text>[(1-&gt;4)-alpha-D-galacturonosyl methyl ester](n) + n H2O = [(1-&gt;4)-alpha-D-galacturonosyl](n) + n methanol + n H(+)</text>
        <dbReference type="Rhea" id="RHEA:22380"/>
        <dbReference type="Rhea" id="RHEA-COMP:14570"/>
        <dbReference type="Rhea" id="RHEA-COMP:14573"/>
        <dbReference type="ChEBI" id="CHEBI:15377"/>
        <dbReference type="ChEBI" id="CHEBI:15378"/>
        <dbReference type="ChEBI" id="CHEBI:17790"/>
        <dbReference type="ChEBI" id="CHEBI:140522"/>
        <dbReference type="ChEBI" id="CHEBI:140523"/>
        <dbReference type="EC" id="3.1.1.11"/>
    </reaction>
</comment>
<feature type="region of interest" description="Disordered" evidence="6">
    <location>
        <begin position="334"/>
        <end position="373"/>
    </location>
</feature>
<dbReference type="PANTHER" id="PTHR31321:SF57">
    <property type="entry name" value="PECTINESTERASE 53-RELATED"/>
    <property type="match status" value="1"/>
</dbReference>
<dbReference type="SUPFAM" id="SSF51126">
    <property type="entry name" value="Pectin lyase-like"/>
    <property type="match status" value="1"/>
</dbReference>
<dbReference type="InterPro" id="IPR011050">
    <property type="entry name" value="Pectin_lyase_fold/virulence"/>
</dbReference>
<dbReference type="EC" id="3.1.1.11" evidence="5"/>
<proteinExistence type="inferred from homology"/>
<comment type="similarity">
    <text evidence="1">Belongs to the pectinesterase family.</text>
</comment>
<accession>A0ABT8DSH9</accession>